<name>A0A9P6BDZ0_9AGAR</name>
<comment type="caution">
    <text evidence="2">The sequence shown here is derived from an EMBL/GenBank/DDBJ whole genome shotgun (WGS) entry which is preliminary data.</text>
</comment>
<protein>
    <submittedName>
        <fullName evidence="2">Uncharacterized protein</fullName>
    </submittedName>
</protein>
<gene>
    <name evidence="2" type="ORF">CPB83DRAFT_841361</name>
</gene>
<proteinExistence type="predicted"/>
<dbReference type="AlphaFoldDB" id="A0A9P6BDZ0"/>
<accession>A0A9P6BDZ0</accession>
<evidence type="ECO:0000256" key="1">
    <source>
        <dbReference type="SAM" id="MobiDB-lite"/>
    </source>
</evidence>
<evidence type="ECO:0000313" key="2">
    <source>
        <dbReference type="EMBL" id="KAF9521311.1"/>
    </source>
</evidence>
<feature type="region of interest" description="Disordered" evidence="1">
    <location>
        <begin position="35"/>
        <end position="88"/>
    </location>
</feature>
<dbReference type="Proteomes" id="UP000807306">
    <property type="component" value="Unassembled WGS sequence"/>
</dbReference>
<sequence length="134" mass="14611">MPKKHSSTKKDRKIRRKEKRLALIADLAAAITRRKLQLEKSKSRRKAQDSSGSHAPQTPAVDVIMASPTDSAAHKDLSPVPTTTAPLSPRANAIAAQSLLDPALLAELKNRLAQLHLEQEENAWEAPEVAMQPG</sequence>
<dbReference type="EMBL" id="MU158135">
    <property type="protein sequence ID" value="KAF9521311.1"/>
    <property type="molecule type" value="Genomic_DNA"/>
</dbReference>
<reference evidence="2" key="1">
    <citation type="submission" date="2020-11" db="EMBL/GenBank/DDBJ databases">
        <authorList>
            <consortium name="DOE Joint Genome Institute"/>
            <person name="Ahrendt S."/>
            <person name="Riley R."/>
            <person name="Andreopoulos W."/>
            <person name="Labutti K."/>
            <person name="Pangilinan J."/>
            <person name="Ruiz-Duenas F.J."/>
            <person name="Barrasa J.M."/>
            <person name="Sanchez-Garcia M."/>
            <person name="Camarero S."/>
            <person name="Miyauchi S."/>
            <person name="Serrano A."/>
            <person name="Linde D."/>
            <person name="Babiker R."/>
            <person name="Drula E."/>
            <person name="Ayuso-Fernandez I."/>
            <person name="Pacheco R."/>
            <person name="Padilla G."/>
            <person name="Ferreira P."/>
            <person name="Barriuso J."/>
            <person name="Kellner H."/>
            <person name="Castanera R."/>
            <person name="Alfaro M."/>
            <person name="Ramirez L."/>
            <person name="Pisabarro A.G."/>
            <person name="Kuo A."/>
            <person name="Tritt A."/>
            <person name="Lipzen A."/>
            <person name="He G."/>
            <person name="Yan M."/>
            <person name="Ng V."/>
            <person name="Cullen D."/>
            <person name="Martin F."/>
            <person name="Rosso M.-N."/>
            <person name="Henrissat B."/>
            <person name="Hibbett D."/>
            <person name="Martinez A.T."/>
            <person name="Grigoriev I.V."/>
        </authorList>
    </citation>
    <scope>NUCLEOTIDE SEQUENCE</scope>
    <source>
        <strain evidence="2">CBS 506.95</strain>
    </source>
</reference>
<keyword evidence="3" id="KW-1185">Reference proteome</keyword>
<evidence type="ECO:0000313" key="3">
    <source>
        <dbReference type="Proteomes" id="UP000807306"/>
    </source>
</evidence>
<organism evidence="2 3">
    <name type="scientific">Crepidotus variabilis</name>
    <dbReference type="NCBI Taxonomy" id="179855"/>
    <lineage>
        <taxon>Eukaryota</taxon>
        <taxon>Fungi</taxon>
        <taxon>Dikarya</taxon>
        <taxon>Basidiomycota</taxon>
        <taxon>Agaricomycotina</taxon>
        <taxon>Agaricomycetes</taxon>
        <taxon>Agaricomycetidae</taxon>
        <taxon>Agaricales</taxon>
        <taxon>Agaricineae</taxon>
        <taxon>Crepidotaceae</taxon>
        <taxon>Crepidotus</taxon>
    </lineage>
</organism>